<keyword evidence="1" id="KW-0812">Transmembrane</keyword>
<feature type="transmembrane region" description="Helical" evidence="1">
    <location>
        <begin position="20"/>
        <end position="47"/>
    </location>
</feature>
<reference evidence="2" key="1">
    <citation type="journal article" date="2015" name="Nature">
        <title>Complex archaea that bridge the gap between prokaryotes and eukaryotes.</title>
        <authorList>
            <person name="Spang A."/>
            <person name="Saw J.H."/>
            <person name="Jorgensen S.L."/>
            <person name="Zaremba-Niedzwiedzka K."/>
            <person name="Martijn J."/>
            <person name="Lind A.E."/>
            <person name="van Eijk R."/>
            <person name="Schleper C."/>
            <person name="Guy L."/>
            <person name="Ettema T.J."/>
        </authorList>
    </citation>
    <scope>NUCLEOTIDE SEQUENCE</scope>
</reference>
<accession>A0A0F9P8V5</accession>
<name>A0A0F9P8V5_9ZZZZ</name>
<keyword evidence="1" id="KW-0472">Membrane</keyword>
<gene>
    <name evidence="2" type="ORF">LCGC14_0873610</name>
</gene>
<dbReference type="EMBL" id="LAZR01002711">
    <property type="protein sequence ID" value="KKN26534.1"/>
    <property type="molecule type" value="Genomic_DNA"/>
</dbReference>
<evidence type="ECO:0000313" key="2">
    <source>
        <dbReference type="EMBL" id="KKN26534.1"/>
    </source>
</evidence>
<evidence type="ECO:0000256" key="1">
    <source>
        <dbReference type="SAM" id="Phobius"/>
    </source>
</evidence>
<dbReference type="AlphaFoldDB" id="A0A0F9P8V5"/>
<protein>
    <recommendedName>
        <fullName evidence="3">Holin</fullName>
    </recommendedName>
</protein>
<dbReference type="Pfam" id="PF16945">
    <property type="entry name" value="Phage_r1t_holin"/>
    <property type="match status" value="1"/>
</dbReference>
<proteinExistence type="predicted"/>
<comment type="caution">
    <text evidence="2">The sequence shown here is derived from an EMBL/GenBank/DDBJ whole genome shotgun (WGS) entry which is preliminary data.</text>
</comment>
<keyword evidence="1" id="KW-1133">Transmembrane helix</keyword>
<sequence length="72" mass="7356">MSPLLIDILERAAWTFIQGFAAVLLASGTIDVTVLQAAAVAGGMAVLSLVKSLAASKVGAETPQTGIDTYSY</sequence>
<dbReference type="InterPro" id="IPR020109">
    <property type="entry name" value="Holin_r1t"/>
</dbReference>
<organism evidence="2">
    <name type="scientific">marine sediment metagenome</name>
    <dbReference type="NCBI Taxonomy" id="412755"/>
    <lineage>
        <taxon>unclassified sequences</taxon>
        <taxon>metagenomes</taxon>
        <taxon>ecological metagenomes</taxon>
    </lineage>
</organism>
<evidence type="ECO:0008006" key="3">
    <source>
        <dbReference type="Google" id="ProtNLM"/>
    </source>
</evidence>